<protein>
    <submittedName>
        <fullName evidence="2">Uncharacterized protein</fullName>
    </submittedName>
</protein>
<evidence type="ECO:0000313" key="2">
    <source>
        <dbReference type="EMBL" id="KAF5647036.1"/>
    </source>
</evidence>
<feature type="region of interest" description="Disordered" evidence="1">
    <location>
        <begin position="524"/>
        <end position="614"/>
    </location>
</feature>
<dbReference type="OrthoDB" id="5104835at2759"/>
<sequence length="813" mass="90692">MNADMATNAQLVHEARTMPPMQKPKTLNELQQIVYQYLAKHTKGGHILSWRAMVSVCDRIPLVMNLITNHLLAMDEGDPMKVAEWSCNFEIDTFHKSVSKEVWREEMQRKISEFCSQRKGNEPRNDVLRDKYGLPFIYSSPRMKTPEDVKWLFRARRKPVYRCQEVECALSLITYTEQALQQHMNKEHTKPRQGPLESAQQNLALTVGAELHGGELTAGAAANLVMPSSDRSGPSVPYTVAQDRAQGGKVHRPGITTDLGKRRQPEQITTRGVLDGRTSRPSTTNKRPLREIRAKSLDGQECTVSAQTQLSVPTLSKPKSFFGKQKVWMARGEDLALFNTHRPNIQNLLRHSCIPESSHKLWIGLYRVGATEEEAKTFVVVSCTNRRIRKLTRDILSSCPIFQPGQALDRFKVISKATLPETACEPQQTMQDEPGLECEPGLRNLDKGKNIANDEYKTIRISPSITGDNYLCRQVQARHVSGKGEVRFQTATAGPLLNVDGRAYQLTVAHVVNFEEKDIHNVTKSTTDDWDDWDESDDDTDIGCSADEDVASWDISTSRNSTSDASDNDIPSSLSSDSAFEVATQRDRSGAAITEATSTDEEPIDEPVQMTSSPDLHLSERPVVEEFLIDHASPYLGFAPESENCQISREMDYLLIPTNVDLQARTCTSNSLELIQMSEAFELQGKTEPRPVIIATASVGYVGGVVFPAPSLLRPRGSKDFQTLFCIESDSAMPKGSSGSAVFDKRTGLLAGYLGLGCPEKNIWYMFPISEVLGDMQARFSQNGKCQIRLDVDAVARLSDQRYSPNTNRDSLR</sequence>
<comment type="caution">
    <text evidence="2">The sequence shown here is derived from an EMBL/GenBank/DDBJ whole genome shotgun (WGS) entry which is preliminary data.</text>
</comment>
<organism evidence="2 3">
    <name type="scientific">Fusarium tjaetaba</name>
    <dbReference type="NCBI Taxonomy" id="1567544"/>
    <lineage>
        <taxon>Eukaryota</taxon>
        <taxon>Fungi</taxon>
        <taxon>Dikarya</taxon>
        <taxon>Ascomycota</taxon>
        <taxon>Pezizomycotina</taxon>
        <taxon>Sordariomycetes</taxon>
        <taxon>Hypocreomycetidae</taxon>
        <taxon>Hypocreales</taxon>
        <taxon>Nectriaceae</taxon>
        <taxon>Fusarium</taxon>
        <taxon>Fusarium fujikuroi species complex</taxon>
    </lineage>
</organism>
<name>A0A8H5S5R1_9HYPO</name>
<reference evidence="2 3" key="1">
    <citation type="submission" date="2020-05" db="EMBL/GenBank/DDBJ databases">
        <title>Identification and distribution of gene clusters putatively required for synthesis of sphingolipid metabolism inhibitors in phylogenetically diverse species of the filamentous fungus Fusarium.</title>
        <authorList>
            <person name="Kim H.-S."/>
            <person name="Busman M."/>
            <person name="Brown D.W."/>
            <person name="Divon H."/>
            <person name="Uhlig S."/>
            <person name="Proctor R.H."/>
        </authorList>
    </citation>
    <scope>NUCLEOTIDE SEQUENCE [LARGE SCALE GENOMIC DNA]</scope>
    <source>
        <strain evidence="2 3">NRRL 66243</strain>
    </source>
</reference>
<evidence type="ECO:0000313" key="3">
    <source>
        <dbReference type="Proteomes" id="UP000530670"/>
    </source>
</evidence>
<keyword evidence="3" id="KW-1185">Reference proteome</keyword>
<proteinExistence type="predicted"/>
<accession>A0A8H5S5R1</accession>
<feature type="compositionally biased region" description="Acidic residues" evidence="1">
    <location>
        <begin position="528"/>
        <end position="551"/>
    </location>
</feature>
<evidence type="ECO:0000256" key="1">
    <source>
        <dbReference type="SAM" id="MobiDB-lite"/>
    </source>
</evidence>
<dbReference type="GeneID" id="59300271"/>
<dbReference type="AlphaFoldDB" id="A0A8H5S5R1"/>
<gene>
    <name evidence="2" type="ORF">FTJAE_1867</name>
</gene>
<dbReference type="Proteomes" id="UP000530670">
    <property type="component" value="Unassembled WGS sequence"/>
</dbReference>
<dbReference type="EMBL" id="JAAQRI010000033">
    <property type="protein sequence ID" value="KAF5647036.1"/>
    <property type="molecule type" value="Genomic_DNA"/>
</dbReference>
<dbReference type="RefSeq" id="XP_037211076.1">
    <property type="nucleotide sequence ID" value="XM_037348001.1"/>
</dbReference>
<feature type="compositionally biased region" description="Polar residues" evidence="1">
    <location>
        <begin position="554"/>
        <end position="578"/>
    </location>
</feature>